<keyword evidence="1" id="KW-0479">Metal-binding</keyword>
<dbReference type="PROSITE" id="PS51819">
    <property type="entry name" value="VOC"/>
    <property type="match status" value="1"/>
</dbReference>
<gene>
    <name evidence="3" type="ORF">BGZ65_002678</name>
</gene>
<proteinExistence type="predicted"/>
<evidence type="ECO:0000259" key="2">
    <source>
        <dbReference type="PROSITE" id="PS51819"/>
    </source>
</evidence>
<dbReference type="Gene3D" id="3.10.180.10">
    <property type="entry name" value="2,3-Dihydroxybiphenyl 1,2-Dioxygenase, domain 1"/>
    <property type="match status" value="1"/>
</dbReference>
<comment type="caution">
    <text evidence="3">The sequence shown here is derived from an EMBL/GenBank/DDBJ whole genome shotgun (WGS) entry which is preliminary data.</text>
</comment>
<dbReference type="Pfam" id="PF00903">
    <property type="entry name" value="Glyoxalase"/>
    <property type="match status" value="1"/>
</dbReference>
<dbReference type="InterPro" id="IPR051332">
    <property type="entry name" value="Fosfomycin_Res_Enzymes"/>
</dbReference>
<protein>
    <recommendedName>
        <fullName evidence="2">VOC domain-containing protein</fullName>
    </recommendedName>
</protein>
<evidence type="ECO:0000313" key="4">
    <source>
        <dbReference type="Proteomes" id="UP000749646"/>
    </source>
</evidence>
<dbReference type="InterPro" id="IPR037523">
    <property type="entry name" value="VOC_core"/>
</dbReference>
<dbReference type="InterPro" id="IPR004360">
    <property type="entry name" value="Glyas_Fos-R_dOase_dom"/>
</dbReference>
<keyword evidence="4" id="KW-1185">Reference proteome</keyword>
<dbReference type="InterPro" id="IPR029068">
    <property type="entry name" value="Glyas_Bleomycin-R_OHBP_Dase"/>
</dbReference>
<name>A0A9P6SU04_9FUNG</name>
<dbReference type="OrthoDB" id="10249419at2759"/>
<dbReference type="Proteomes" id="UP000749646">
    <property type="component" value="Unassembled WGS sequence"/>
</dbReference>
<dbReference type="SUPFAM" id="SSF54593">
    <property type="entry name" value="Glyoxalase/Bleomycin resistance protein/Dihydroxybiphenyl dioxygenase"/>
    <property type="match status" value="1"/>
</dbReference>
<evidence type="ECO:0000313" key="3">
    <source>
        <dbReference type="EMBL" id="KAG0002385.1"/>
    </source>
</evidence>
<dbReference type="GO" id="GO:0046872">
    <property type="term" value="F:metal ion binding"/>
    <property type="evidence" value="ECO:0007669"/>
    <property type="project" value="UniProtKB-KW"/>
</dbReference>
<reference evidence="3" key="1">
    <citation type="journal article" date="2020" name="Fungal Divers.">
        <title>Resolving the Mortierellaceae phylogeny through synthesis of multi-gene phylogenetics and phylogenomics.</title>
        <authorList>
            <person name="Vandepol N."/>
            <person name="Liber J."/>
            <person name="Desiro A."/>
            <person name="Na H."/>
            <person name="Kennedy M."/>
            <person name="Barry K."/>
            <person name="Grigoriev I.V."/>
            <person name="Miller A.N."/>
            <person name="O'Donnell K."/>
            <person name="Stajich J.E."/>
            <person name="Bonito G."/>
        </authorList>
    </citation>
    <scope>NUCLEOTIDE SEQUENCE</scope>
    <source>
        <strain evidence="3">MES-2147</strain>
    </source>
</reference>
<evidence type="ECO:0000256" key="1">
    <source>
        <dbReference type="ARBA" id="ARBA00022723"/>
    </source>
</evidence>
<dbReference type="PANTHER" id="PTHR36113">
    <property type="entry name" value="LYASE, PUTATIVE-RELATED-RELATED"/>
    <property type="match status" value="1"/>
</dbReference>
<sequence length="145" mass="16387">MSKTGAINHVALSVSDYDRGVKFYDFLLQDILGYDTKIDVKCCMLYMSKQAGACICLSEGNQVNHHKLNPGLHHLAFSAATRELIDDFYLRIVQFQKAEENKNIVGLSAILDEPKDYPQYGKGYYAVFFTDPDGIKLEIAYTPQH</sequence>
<dbReference type="AlphaFoldDB" id="A0A9P6SU04"/>
<feature type="domain" description="VOC" evidence="2">
    <location>
        <begin position="6"/>
        <end position="142"/>
    </location>
</feature>
<accession>A0A9P6SU04</accession>
<dbReference type="EMBL" id="JAAAHW010000443">
    <property type="protein sequence ID" value="KAG0002385.1"/>
    <property type="molecule type" value="Genomic_DNA"/>
</dbReference>
<organism evidence="3 4">
    <name type="scientific">Modicella reniformis</name>
    <dbReference type="NCBI Taxonomy" id="1440133"/>
    <lineage>
        <taxon>Eukaryota</taxon>
        <taxon>Fungi</taxon>
        <taxon>Fungi incertae sedis</taxon>
        <taxon>Mucoromycota</taxon>
        <taxon>Mortierellomycotina</taxon>
        <taxon>Mortierellomycetes</taxon>
        <taxon>Mortierellales</taxon>
        <taxon>Mortierellaceae</taxon>
        <taxon>Modicella</taxon>
    </lineage>
</organism>
<dbReference type="PANTHER" id="PTHR36113:SF6">
    <property type="entry name" value="FOSFOMYCIN RESISTANCE PROTEIN FOSX"/>
    <property type="match status" value="1"/>
</dbReference>